<gene>
    <name evidence="1" type="ORF">SAMN05192529_12334</name>
</gene>
<dbReference type="Proteomes" id="UP000199041">
    <property type="component" value="Unassembled WGS sequence"/>
</dbReference>
<dbReference type="OrthoDB" id="583508at2"/>
<organism evidence="1 2">
    <name type="scientific">Arachidicoccus rhizosphaerae</name>
    <dbReference type="NCBI Taxonomy" id="551991"/>
    <lineage>
        <taxon>Bacteria</taxon>
        <taxon>Pseudomonadati</taxon>
        <taxon>Bacteroidota</taxon>
        <taxon>Chitinophagia</taxon>
        <taxon>Chitinophagales</taxon>
        <taxon>Chitinophagaceae</taxon>
        <taxon>Arachidicoccus</taxon>
    </lineage>
</organism>
<dbReference type="EMBL" id="FNQY01000023">
    <property type="protein sequence ID" value="SEA50095.1"/>
    <property type="molecule type" value="Genomic_DNA"/>
</dbReference>
<evidence type="ECO:0000313" key="2">
    <source>
        <dbReference type="Proteomes" id="UP000199041"/>
    </source>
</evidence>
<sequence>MENSIKIWKPLPNIPNKLFLKELVHKDGLTIVLGNESNQNEIVTIHFEYYYGYRNFDESYHLRTLDEIPFILQDWSLYITKEGDFIESFNRLSYDIYNDWAVNYMIVTYDGIIEIIAASGAEVIVTKEIVS</sequence>
<protein>
    <submittedName>
        <fullName evidence="1">Uncharacterized protein</fullName>
    </submittedName>
</protein>
<name>A0A1H4BPL5_9BACT</name>
<reference evidence="1 2" key="1">
    <citation type="submission" date="2016-10" db="EMBL/GenBank/DDBJ databases">
        <authorList>
            <person name="de Groot N.N."/>
        </authorList>
    </citation>
    <scope>NUCLEOTIDE SEQUENCE [LARGE SCALE GENOMIC DNA]</scope>
    <source>
        <strain evidence="1 2">Vu-144</strain>
    </source>
</reference>
<dbReference type="STRING" id="551991.SAMN05192529_12334"/>
<keyword evidence="2" id="KW-1185">Reference proteome</keyword>
<evidence type="ECO:0000313" key="1">
    <source>
        <dbReference type="EMBL" id="SEA50095.1"/>
    </source>
</evidence>
<proteinExistence type="predicted"/>
<dbReference type="RefSeq" id="WP_091400347.1">
    <property type="nucleotide sequence ID" value="NZ_FNQY01000023.1"/>
</dbReference>
<dbReference type="AlphaFoldDB" id="A0A1H4BPL5"/>
<accession>A0A1H4BPL5</accession>